<name>A0AA88KF69_NAELO</name>
<reference evidence="2 3" key="1">
    <citation type="journal article" date="2018" name="BMC Genomics">
        <title>The genome of Naegleria lovaniensis, the basis for a comparative approach to unravel pathogenicity factors of the human pathogenic amoeba N. fowleri.</title>
        <authorList>
            <person name="Liechti N."/>
            <person name="Schurch N."/>
            <person name="Bruggmann R."/>
            <person name="Wittwer M."/>
        </authorList>
    </citation>
    <scope>NUCLEOTIDE SEQUENCE [LARGE SCALE GENOMIC DNA]</scope>
    <source>
        <strain evidence="2 3">ATCC 30569</strain>
    </source>
</reference>
<accession>A0AA88KF69</accession>
<organism evidence="2 3">
    <name type="scientific">Naegleria lovaniensis</name>
    <name type="common">Amoeba</name>
    <dbReference type="NCBI Taxonomy" id="51637"/>
    <lineage>
        <taxon>Eukaryota</taxon>
        <taxon>Discoba</taxon>
        <taxon>Heterolobosea</taxon>
        <taxon>Tetramitia</taxon>
        <taxon>Eutetramitia</taxon>
        <taxon>Vahlkampfiidae</taxon>
        <taxon>Naegleria</taxon>
    </lineage>
</organism>
<dbReference type="GO" id="GO:0004515">
    <property type="term" value="F:nicotinate-nucleotide adenylyltransferase activity"/>
    <property type="evidence" value="ECO:0007669"/>
    <property type="project" value="TreeGrafter"/>
</dbReference>
<dbReference type="PANTHER" id="PTHR12039">
    <property type="entry name" value="NICOTINAMIDE MONONUCLEOTIDE ADENYLYLTRANSFERASE"/>
    <property type="match status" value="1"/>
</dbReference>
<dbReference type="GO" id="GO:0009435">
    <property type="term" value="P:NAD+ biosynthetic process"/>
    <property type="evidence" value="ECO:0007669"/>
    <property type="project" value="TreeGrafter"/>
</dbReference>
<dbReference type="InterPro" id="IPR014729">
    <property type="entry name" value="Rossmann-like_a/b/a_fold"/>
</dbReference>
<dbReference type="RefSeq" id="XP_044542995.1">
    <property type="nucleotide sequence ID" value="XM_044687391.1"/>
</dbReference>
<dbReference type="EMBL" id="PYSW02000050">
    <property type="protein sequence ID" value="KAG2373821.1"/>
    <property type="molecule type" value="Genomic_DNA"/>
</dbReference>
<dbReference type="SUPFAM" id="SSF52374">
    <property type="entry name" value="Nucleotidylyl transferase"/>
    <property type="match status" value="1"/>
</dbReference>
<feature type="region of interest" description="Disordered" evidence="1">
    <location>
        <begin position="1"/>
        <end position="21"/>
    </location>
</feature>
<dbReference type="InterPro" id="IPR051182">
    <property type="entry name" value="Euk_NMN_adenylyltrnsfrase"/>
</dbReference>
<gene>
    <name evidence="2" type="ORF">C9374_011706</name>
</gene>
<dbReference type="GeneID" id="68104160"/>
<dbReference type="Gene3D" id="3.40.50.620">
    <property type="entry name" value="HUPs"/>
    <property type="match status" value="1"/>
</dbReference>
<dbReference type="GO" id="GO:0000309">
    <property type="term" value="F:nicotinamide-nucleotide adenylyltransferase activity"/>
    <property type="evidence" value="ECO:0007669"/>
    <property type="project" value="TreeGrafter"/>
</dbReference>
<feature type="compositionally biased region" description="Low complexity" evidence="1">
    <location>
        <begin position="1"/>
        <end position="19"/>
    </location>
</feature>
<protein>
    <recommendedName>
        <fullName evidence="4">Cytidyltransferase-like domain-containing protein</fullName>
    </recommendedName>
</protein>
<keyword evidence="3" id="KW-1185">Reference proteome</keyword>
<evidence type="ECO:0000313" key="2">
    <source>
        <dbReference type="EMBL" id="KAG2373821.1"/>
    </source>
</evidence>
<dbReference type="PANTHER" id="PTHR12039:SF0">
    <property type="entry name" value="NICOTINAMIDE-NUCLEOTIDE ADENYLYLTRANSFERASE"/>
    <property type="match status" value="1"/>
</dbReference>
<evidence type="ECO:0008006" key="4">
    <source>
        <dbReference type="Google" id="ProtNLM"/>
    </source>
</evidence>
<dbReference type="AlphaFoldDB" id="A0AA88KF69"/>
<comment type="caution">
    <text evidence="2">The sequence shown here is derived from an EMBL/GenBank/DDBJ whole genome shotgun (WGS) entry which is preliminary data.</text>
</comment>
<evidence type="ECO:0000313" key="3">
    <source>
        <dbReference type="Proteomes" id="UP000816034"/>
    </source>
</evidence>
<sequence>MISLSHPSTNTSSSTGQSSIVQENPPPQFHILWFDTNFSHLSESISKFHNVLFNTLVHKCHLEKLINHPTHLQSSSHCVQYLKDICKQIGILNLVAEEEYQNQLLEISNSDRFIKIENDEEHKTSRSLLNHQDHHLLIITSLGGNDKKGLTILESVKILKQSYPNSKIFSAVYSQTAMHDTILQNICSQVYQADFVCNYELKWNFPMIEQPSSIMSLECFVANLYQESYYPKLVHYIHSHVLKLDKSMNLGAKFANFSPSSPLIKPFMKLVAEEEREQKKKEQQQDYDTTYEWIPLRKIAHNLHLRHSTQASKFSQKSSTMLHHHPAYVVLIATGGLNPPHNMHLHMLRQAQDFAENFYELRMKELCSTNKKLKKELFEKHVRPLEIVGGFMSPSHDAYIHSKMVKYDHAKDGQKAYNAHERLLLCELASQDDPFISSYPWESMQSTFVSFSQVANTLSQFLRSSECPLSILMPQHPQTRTLQDSKSYLRVAFVMGADLILRASARRFDYVNDMMTFVIGRSGSDSQQVLASLQNIHSNLPVFYVDPDLNFKNSTNSTTMTDLSSTQVRKLLKIMRLDSKAHDLQQMNEWSKESREAYETLRQVLDEKVLNYIVTHLNQ</sequence>
<dbReference type="Proteomes" id="UP000816034">
    <property type="component" value="Unassembled WGS sequence"/>
</dbReference>
<evidence type="ECO:0000256" key="1">
    <source>
        <dbReference type="SAM" id="MobiDB-lite"/>
    </source>
</evidence>
<proteinExistence type="predicted"/>